<evidence type="ECO:0000256" key="5">
    <source>
        <dbReference type="ARBA" id="ARBA00048202"/>
    </source>
</evidence>
<dbReference type="AlphaFoldDB" id="A0A2G9TGZ4"/>
<dbReference type="Proteomes" id="UP000230423">
    <property type="component" value="Unassembled WGS sequence"/>
</dbReference>
<evidence type="ECO:0000256" key="4">
    <source>
        <dbReference type="ARBA" id="ARBA00023027"/>
    </source>
</evidence>
<comment type="catalytic activity">
    <reaction evidence="5">
        <text>NAD(+) + NADPH + H(+)(in) = NADH + NADP(+) + H(+)(out)</text>
        <dbReference type="Rhea" id="RHEA:47992"/>
        <dbReference type="ChEBI" id="CHEBI:15378"/>
        <dbReference type="ChEBI" id="CHEBI:57540"/>
        <dbReference type="ChEBI" id="CHEBI:57783"/>
        <dbReference type="ChEBI" id="CHEBI:57945"/>
        <dbReference type="ChEBI" id="CHEBI:58349"/>
        <dbReference type="EC" id="7.1.1.1"/>
    </reaction>
</comment>
<evidence type="ECO:0000313" key="8">
    <source>
        <dbReference type="Proteomes" id="UP000230423"/>
    </source>
</evidence>
<dbReference type="GO" id="GO:0008750">
    <property type="term" value="F:proton-translocating NAD(P)+ transhydrogenase activity"/>
    <property type="evidence" value="ECO:0007669"/>
    <property type="project" value="UniProtKB-EC"/>
</dbReference>
<gene>
    <name evidence="7" type="ORF">TELCIR_21360</name>
</gene>
<evidence type="ECO:0000259" key="6">
    <source>
        <dbReference type="Pfam" id="PF01262"/>
    </source>
</evidence>
<sequence>LPTQASTLYANNISKLLLYMSDKDEFKMNLSDEVVRGATVLHKGQLMWPPPVTVNPSPVKPK</sequence>
<dbReference type="EC" id="7.1.1.1" evidence="1"/>
<feature type="non-terminal residue" evidence="7">
    <location>
        <position position="62"/>
    </location>
</feature>
<dbReference type="Pfam" id="PF01262">
    <property type="entry name" value="AlaDh_PNT_C"/>
    <property type="match status" value="1"/>
</dbReference>
<reference evidence="7 8" key="1">
    <citation type="submission" date="2015-09" db="EMBL/GenBank/DDBJ databases">
        <title>Draft genome of the parasitic nematode Teladorsagia circumcincta isolate WARC Sus (inbred).</title>
        <authorList>
            <person name="Mitreva M."/>
        </authorList>
    </citation>
    <scope>NUCLEOTIDE SEQUENCE [LARGE SCALE GENOMIC DNA]</scope>
    <source>
        <strain evidence="7 8">S</strain>
    </source>
</reference>
<dbReference type="GO" id="GO:0050661">
    <property type="term" value="F:NADP binding"/>
    <property type="evidence" value="ECO:0007669"/>
    <property type="project" value="TreeGrafter"/>
</dbReference>
<feature type="domain" description="Alanine dehydrogenase/pyridine nucleotide transhydrogenase NAD(H)-binding" evidence="6">
    <location>
        <begin position="1"/>
        <end position="48"/>
    </location>
</feature>
<protein>
    <recommendedName>
        <fullName evidence="1">proton-translocating NAD(P)(+) transhydrogenase</fullName>
        <ecNumber evidence="1">7.1.1.1</ecNumber>
    </recommendedName>
</protein>
<feature type="non-terminal residue" evidence="7">
    <location>
        <position position="1"/>
    </location>
</feature>
<dbReference type="EMBL" id="KZ366809">
    <property type="protein sequence ID" value="PIO57236.1"/>
    <property type="molecule type" value="Genomic_DNA"/>
</dbReference>
<dbReference type="PANTHER" id="PTHR10160">
    <property type="entry name" value="NAD(P) TRANSHYDROGENASE"/>
    <property type="match status" value="1"/>
</dbReference>
<keyword evidence="2" id="KW-0521">NADP</keyword>
<evidence type="ECO:0000313" key="7">
    <source>
        <dbReference type="EMBL" id="PIO57236.1"/>
    </source>
</evidence>
<keyword evidence="3" id="KW-1278">Translocase</keyword>
<dbReference type="InterPro" id="IPR007698">
    <property type="entry name" value="AlaDH/PNT_NAD(H)-bd"/>
</dbReference>
<dbReference type="GO" id="GO:0005743">
    <property type="term" value="C:mitochondrial inner membrane"/>
    <property type="evidence" value="ECO:0007669"/>
    <property type="project" value="TreeGrafter"/>
</dbReference>
<dbReference type="GO" id="GO:0006740">
    <property type="term" value="P:NADPH regeneration"/>
    <property type="evidence" value="ECO:0007669"/>
    <property type="project" value="TreeGrafter"/>
</dbReference>
<dbReference type="Gene3D" id="3.40.50.720">
    <property type="entry name" value="NAD(P)-binding Rossmann-like Domain"/>
    <property type="match status" value="1"/>
</dbReference>
<proteinExistence type="predicted"/>
<dbReference type="PANTHER" id="PTHR10160:SF19">
    <property type="entry name" value="PROTON-TRANSLOCATING NAD(P)(+) TRANSHYDROGENASE"/>
    <property type="match status" value="1"/>
</dbReference>
<evidence type="ECO:0000256" key="3">
    <source>
        <dbReference type="ARBA" id="ARBA00022967"/>
    </source>
</evidence>
<evidence type="ECO:0000256" key="1">
    <source>
        <dbReference type="ARBA" id="ARBA00012943"/>
    </source>
</evidence>
<keyword evidence="8" id="KW-1185">Reference proteome</keyword>
<name>A0A2G9TGZ4_TELCI</name>
<dbReference type="OrthoDB" id="37244at2759"/>
<evidence type="ECO:0000256" key="2">
    <source>
        <dbReference type="ARBA" id="ARBA00022857"/>
    </source>
</evidence>
<keyword evidence="4" id="KW-0520">NAD</keyword>
<accession>A0A2G9TGZ4</accession>
<organism evidence="7 8">
    <name type="scientific">Teladorsagia circumcincta</name>
    <name type="common">Brown stomach worm</name>
    <name type="synonym">Ostertagia circumcincta</name>
    <dbReference type="NCBI Taxonomy" id="45464"/>
    <lineage>
        <taxon>Eukaryota</taxon>
        <taxon>Metazoa</taxon>
        <taxon>Ecdysozoa</taxon>
        <taxon>Nematoda</taxon>
        <taxon>Chromadorea</taxon>
        <taxon>Rhabditida</taxon>
        <taxon>Rhabditina</taxon>
        <taxon>Rhabditomorpha</taxon>
        <taxon>Strongyloidea</taxon>
        <taxon>Trichostrongylidae</taxon>
        <taxon>Teladorsagia</taxon>
    </lineage>
</organism>